<feature type="domain" description="OmpA-like" evidence="8">
    <location>
        <begin position="113"/>
        <end position="233"/>
    </location>
</feature>
<evidence type="ECO:0000256" key="5">
    <source>
        <dbReference type="ARBA" id="ARBA00022989"/>
    </source>
</evidence>
<keyword evidence="3" id="KW-1003">Cell membrane</keyword>
<evidence type="ECO:0000256" key="7">
    <source>
        <dbReference type="SAM" id="Phobius"/>
    </source>
</evidence>
<dbReference type="CDD" id="cd07185">
    <property type="entry name" value="OmpA_C-like"/>
    <property type="match status" value="1"/>
</dbReference>
<dbReference type="InterPro" id="IPR025713">
    <property type="entry name" value="MotB-like_N_dom"/>
</dbReference>
<feature type="transmembrane region" description="Helical" evidence="7">
    <location>
        <begin position="43"/>
        <end position="63"/>
    </location>
</feature>
<dbReference type="SUPFAM" id="SSF103088">
    <property type="entry name" value="OmpA-like"/>
    <property type="match status" value="1"/>
</dbReference>
<proteinExistence type="inferred from homology"/>
<protein>
    <submittedName>
        <fullName evidence="9">Flagellar motor rotation protein MotB</fullName>
    </submittedName>
</protein>
<evidence type="ECO:0000256" key="6">
    <source>
        <dbReference type="ARBA" id="ARBA00023136"/>
    </source>
</evidence>
<keyword evidence="6 7" id="KW-0472">Membrane</keyword>
<dbReference type="EMBL" id="UOFO01000080">
    <property type="protein sequence ID" value="VAW85795.1"/>
    <property type="molecule type" value="Genomic_DNA"/>
</dbReference>
<organism evidence="9">
    <name type="scientific">hydrothermal vent metagenome</name>
    <dbReference type="NCBI Taxonomy" id="652676"/>
    <lineage>
        <taxon>unclassified sequences</taxon>
        <taxon>metagenomes</taxon>
        <taxon>ecological metagenomes</taxon>
    </lineage>
</organism>
<dbReference type="Pfam" id="PF13677">
    <property type="entry name" value="MotB_plug"/>
    <property type="match status" value="1"/>
</dbReference>
<keyword evidence="9" id="KW-0282">Flagellum</keyword>
<evidence type="ECO:0000259" key="8">
    <source>
        <dbReference type="PROSITE" id="PS51123"/>
    </source>
</evidence>
<dbReference type="InterPro" id="IPR036737">
    <property type="entry name" value="OmpA-like_sf"/>
</dbReference>
<evidence type="ECO:0000256" key="3">
    <source>
        <dbReference type="ARBA" id="ARBA00022475"/>
    </source>
</evidence>
<evidence type="ECO:0000256" key="4">
    <source>
        <dbReference type="ARBA" id="ARBA00022692"/>
    </source>
</evidence>
<comment type="subcellular location">
    <subcellularLocation>
        <location evidence="1">Cell membrane</location>
        <topology evidence="1">Single-pass membrane protein</topology>
    </subcellularLocation>
</comment>
<evidence type="ECO:0000256" key="2">
    <source>
        <dbReference type="ARBA" id="ARBA00008914"/>
    </source>
</evidence>
<dbReference type="Pfam" id="PF00691">
    <property type="entry name" value="OmpA"/>
    <property type="match status" value="1"/>
</dbReference>
<dbReference type="AlphaFoldDB" id="A0A3B0YXL3"/>
<keyword evidence="4 7" id="KW-0812">Transmembrane</keyword>
<evidence type="ECO:0000313" key="9">
    <source>
        <dbReference type="EMBL" id="VAW85795.1"/>
    </source>
</evidence>
<reference evidence="9" key="1">
    <citation type="submission" date="2018-06" db="EMBL/GenBank/DDBJ databases">
        <authorList>
            <person name="Zhirakovskaya E."/>
        </authorList>
    </citation>
    <scope>NUCLEOTIDE SEQUENCE</scope>
</reference>
<dbReference type="PANTHER" id="PTHR30329:SF21">
    <property type="entry name" value="LIPOPROTEIN YIAD-RELATED"/>
    <property type="match status" value="1"/>
</dbReference>
<keyword evidence="5 7" id="KW-1133">Transmembrane helix</keyword>
<keyword evidence="9" id="KW-0969">Cilium</keyword>
<accession>A0A3B0YXL3</accession>
<dbReference type="InterPro" id="IPR050330">
    <property type="entry name" value="Bact_OuterMem_StrucFunc"/>
</dbReference>
<dbReference type="InterPro" id="IPR006665">
    <property type="entry name" value="OmpA-like"/>
</dbReference>
<sequence length="234" mass="26410">MPENRYHTLQSHNRSSLEDTRLFTTGLPISTDYSSLEEKDSWLISYIDMLTLLVTLFVLLLSYQNSATEENANKEQPATMVVENTKTTQSSAWQQRLKSTQQNKDNITIEENDKELSVTLNNQLIFEPGEASIKVHAHKTLNEIASLLKQHSHSVSIAGHTDNTPIQSTLYPSNWELSTGRATNMTRYLIEQGVPAAQLRAIGYADTRPKASNETNEGRARNRRVTITLHLLSK</sequence>
<dbReference type="Gene3D" id="3.30.1330.60">
    <property type="entry name" value="OmpA-like domain"/>
    <property type="match status" value="1"/>
</dbReference>
<name>A0A3B0YXL3_9ZZZZ</name>
<dbReference type="PANTHER" id="PTHR30329">
    <property type="entry name" value="STATOR ELEMENT OF FLAGELLAR MOTOR COMPLEX"/>
    <property type="match status" value="1"/>
</dbReference>
<evidence type="ECO:0000256" key="1">
    <source>
        <dbReference type="ARBA" id="ARBA00004162"/>
    </source>
</evidence>
<comment type="similarity">
    <text evidence="2">Belongs to the MotB family.</text>
</comment>
<dbReference type="PROSITE" id="PS51123">
    <property type="entry name" value="OMPA_2"/>
    <property type="match status" value="1"/>
</dbReference>
<keyword evidence="9" id="KW-0966">Cell projection</keyword>
<gene>
    <name evidence="9" type="ORF">MNBD_GAMMA16-2118</name>
</gene>
<dbReference type="GO" id="GO:0005886">
    <property type="term" value="C:plasma membrane"/>
    <property type="evidence" value="ECO:0007669"/>
    <property type="project" value="UniProtKB-SubCell"/>
</dbReference>